<name>A0A0B7AV29_9EUPU</name>
<accession>A0A0B7AV29</accession>
<evidence type="ECO:0008006" key="4">
    <source>
        <dbReference type="Google" id="ProtNLM"/>
    </source>
</evidence>
<keyword evidence="2" id="KW-0812">Transmembrane</keyword>
<feature type="region of interest" description="Disordered" evidence="1">
    <location>
        <begin position="37"/>
        <end position="289"/>
    </location>
</feature>
<protein>
    <recommendedName>
        <fullName evidence="4">Ribosome receptor lysine/proline rich domain-containing protein</fullName>
    </recommendedName>
</protein>
<keyword evidence="2" id="KW-1133">Transmembrane helix</keyword>
<feature type="compositionally biased region" description="Basic and acidic residues" evidence="1">
    <location>
        <begin position="94"/>
        <end position="132"/>
    </location>
</feature>
<evidence type="ECO:0000256" key="1">
    <source>
        <dbReference type="SAM" id="MobiDB-lite"/>
    </source>
</evidence>
<reference evidence="3" key="1">
    <citation type="submission" date="2014-12" db="EMBL/GenBank/DDBJ databases">
        <title>Insight into the proteome of Arion vulgaris.</title>
        <authorList>
            <person name="Aradska J."/>
            <person name="Bulat T."/>
            <person name="Smidak R."/>
            <person name="Sarate P."/>
            <person name="Gangsoo J."/>
            <person name="Sialana F."/>
            <person name="Bilban M."/>
            <person name="Lubec G."/>
        </authorList>
    </citation>
    <scope>NUCLEOTIDE SEQUENCE</scope>
    <source>
        <tissue evidence="3">Skin</tissue>
    </source>
</reference>
<keyword evidence="2" id="KW-0472">Membrane</keyword>
<gene>
    <name evidence="3" type="primary">ORF139422</name>
</gene>
<evidence type="ECO:0000313" key="3">
    <source>
        <dbReference type="EMBL" id="CEK83871.1"/>
    </source>
</evidence>
<evidence type="ECO:0000256" key="2">
    <source>
        <dbReference type="SAM" id="Phobius"/>
    </source>
</evidence>
<feature type="non-terminal residue" evidence="3">
    <location>
        <position position="289"/>
    </location>
</feature>
<feature type="compositionally biased region" description="Low complexity" evidence="1">
    <location>
        <begin position="64"/>
        <end position="80"/>
    </location>
</feature>
<dbReference type="AlphaFoldDB" id="A0A0B7AV29"/>
<feature type="transmembrane region" description="Helical" evidence="2">
    <location>
        <begin position="12"/>
        <end position="30"/>
    </location>
</feature>
<sequence length="289" mass="31264">MELIELVSPHVAVPVIGVVVCAFMVFAFGFRSPVQPPSFNFEEKRNKRRTKQTKLKGSASGDLVTAEVVVSEVVPKSTPKPAKEAKPAPSPKAKSNEPKLETKREVKQDPKGDKKIKAKKEAGKEVSTENVKKGKVVSHKKESEEDGEWTTIQVSKKGKKQKPVNKKDGGRAESAVESENEPETTPVLEAAAASPAHASEVDETSSPEVSKIRNKKQKEKGSEKTKAEEKIEPLITPVIIVPVSAESATPQTEDQVEGKKRKSKRDKKNSGDAAASAYENLPQDAAPAS</sequence>
<feature type="compositionally biased region" description="Basic and acidic residues" evidence="1">
    <location>
        <begin position="219"/>
        <end position="232"/>
    </location>
</feature>
<proteinExistence type="predicted"/>
<organism evidence="3">
    <name type="scientific">Arion vulgaris</name>
    <dbReference type="NCBI Taxonomy" id="1028688"/>
    <lineage>
        <taxon>Eukaryota</taxon>
        <taxon>Metazoa</taxon>
        <taxon>Spiralia</taxon>
        <taxon>Lophotrochozoa</taxon>
        <taxon>Mollusca</taxon>
        <taxon>Gastropoda</taxon>
        <taxon>Heterobranchia</taxon>
        <taxon>Euthyneura</taxon>
        <taxon>Panpulmonata</taxon>
        <taxon>Eupulmonata</taxon>
        <taxon>Stylommatophora</taxon>
        <taxon>Helicina</taxon>
        <taxon>Arionoidea</taxon>
        <taxon>Arionidae</taxon>
        <taxon>Arion</taxon>
    </lineage>
</organism>
<dbReference type="EMBL" id="HACG01037006">
    <property type="protein sequence ID" value="CEK83871.1"/>
    <property type="molecule type" value="Transcribed_RNA"/>
</dbReference>